<evidence type="ECO:0000313" key="4">
    <source>
        <dbReference type="EMBL" id="EGG40345.1"/>
    </source>
</evidence>
<dbReference type="RefSeq" id="WP_002918914.1">
    <property type="nucleotide sequence ID" value="NZ_GL883609.1"/>
</dbReference>
<proteinExistence type="inferred from homology"/>
<feature type="domain" description="LXG" evidence="3">
    <location>
        <begin position="3"/>
        <end position="240"/>
    </location>
</feature>
<sequence length="761" mass="85103">MSDGFYVDVEELYNFFEGLQSQSEKIIASLETAKSSYNSVITSNSMYGDVGQAIAGEINSSHNMLLMQLKDLLYSLQSDFSKEVESFQSATGEKSSTAIISHSYLKSTSEYFDTLKGEIDQIRKTINSATDSVSDLVSVTSDAKNYEYFGGNLSNAKDVVTNTIEKVSAWDSQGTALTTETSLQNLQELLGQLHQTDGLDYSDPIISQVVNNLSPIADKVKEIDDQIDESVQKAKLEAQKAKELEEKERDRIEKDWRLHHPIQATLRDWRKGVSDFLDEHTSGMKDDPNWKWLKGFGDAAFGAVGDAVFGVLEFGVDLVQYSTEGVILGYNSLMGNETPQWMKDDLQGGIETFGNVILNTLGNAFGLVTMIPEVNNLINDLDNSTRDGSIMGAILHDVRHAKDLKQKPIHDKFNKAAQFSGYDSGYAAGEIVSEIVSWIGPAKLFKMAGGSKLVSRLAQMPKIQKGISYFRKARTALANSHLGMLARESYGATKNFFTSRFGNLWDDFSRTKFAFAGLDDFHYADDIGKHTARLYQSTSEGAEYQRIRQKLYSKAAEHGDDVAKVFKETIEQPHPEVHWEGHKWESHLEELHKKMLADNVPVTAEVHTVEEIAKQQAEILKVRYGEEALSSSLKKGNFGEMVQDEYYRQFGYERISKDMVTGLDDAGRQGIDGVYYNPNGHPPYIISEAKYNTAKLGKTADGRQMSKEWIDNRLLKAVGEENYNKIRLASLQGDLQSNLFNIKSDGNIIINQLDDMAKKIK</sequence>
<evidence type="ECO:0000256" key="1">
    <source>
        <dbReference type="ARBA" id="ARBA00034117"/>
    </source>
</evidence>
<evidence type="ECO:0000259" key="3">
    <source>
        <dbReference type="PROSITE" id="PS51756"/>
    </source>
</evidence>
<keyword evidence="2" id="KW-0175">Coiled coil</keyword>
<comment type="caution">
    <text evidence="4">The sequence shown here is derived from an EMBL/GenBank/DDBJ whole genome shotgun (WGS) entry which is preliminary data.</text>
</comment>
<name>F3SHD6_STRSA</name>
<dbReference type="HOGENOM" id="CLU_365582_0_0_9"/>
<feature type="coiled-coil region" evidence="2">
    <location>
        <begin position="227"/>
        <end position="255"/>
    </location>
</feature>
<dbReference type="AlphaFoldDB" id="F3SHD6"/>
<gene>
    <name evidence="4" type="ORF">HMPREF9397_0558</name>
</gene>
<accession>F3SHD6</accession>
<dbReference type="PATRIC" id="fig|888824.3.peg.546"/>
<evidence type="ECO:0000313" key="5">
    <source>
        <dbReference type="Proteomes" id="UP000003378"/>
    </source>
</evidence>
<dbReference type="Pfam" id="PF04740">
    <property type="entry name" value="LXG"/>
    <property type="match status" value="1"/>
</dbReference>
<comment type="similarity">
    <text evidence="1">In the N-terminal section; belongs to the LXG family.</text>
</comment>
<dbReference type="Proteomes" id="UP000003378">
    <property type="component" value="Unassembled WGS sequence"/>
</dbReference>
<dbReference type="PROSITE" id="PS51756">
    <property type="entry name" value="LXG"/>
    <property type="match status" value="1"/>
</dbReference>
<dbReference type="EMBL" id="AFDP01000008">
    <property type="protein sequence ID" value="EGG40345.1"/>
    <property type="molecule type" value="Genomic_DNA"/>
</dbReference>
<protein>
    <submittedName>
        <fullName evidence="4">Hypothetical cytosolic protein</fullName>
    </submittedName>
</protein>
<reference evidence="4 5" key="1">
    <citation type="submission" date="2011-03" db="EMBL/GenBank/DDBJ databases">
        <authorList>
            <person name="Muzny D."/>
            <person name="Qin X."/>
            <person name="Deng J."/>
            <person name="Jiang H."/>
            <person name="Liu Y."/>
            <person name="Qu J."/>
            <person name="Song X.-Z."/>
            <person name="Zhang L."/>
            <person name="Thornton R."/>
            <person name="Coyle M."/>
            <person name="Francisco L."/>
            <person name="Jackson L."/>
            <person name="Javaid M."/>
            <person name="Korchina V."/>
            <person name="Kovar C."/>
            <person name="Mata R."/>
            <person name="Mathew T."/>
            <person name="Ngo R."/>
            <person name="Nguyen L."/>
            <person name="Nguyen N."/>
            <person name="Okwuonu G."/>
            <person name="Ongeri F."/>
            <person name="Pham C."/>
            <person name="Simmons D."/>
            <person name="Wilczek-Boney K."/>
            <person name="Hale W."/>
            <person name="Jakkamsetti A."/>
            <person name="Pham P."/>
            <person name="Ruth R."/>
            <person name="San Lucas F."/>
            <person name="Warren J."/>
            <person name="Zhang J."/>
            <person name="Zhao Z."/>
            <person name="Zhou C."/>
            <person name="Zhu D."/>
            <person name="Lee S."/>
            <person name="Bess C."/>
            <person name="Blankenburg K."/>
            <person name="Forbes L."/>
            <person name="Fu Q."/>
            <person name="Gubbala S."/>
            <person name="Hirani K."/>
            <person name="Jayaseelan J.C."/>
            <person name="Lara F."/>
            <person name="Munidasa M."/>
            <person name="Palculict T."/>
            <person name="Patil S."/>
            <person name="Pu L.-L."/>
            <person name="Saada N."/>
            <person name="Tang L."/>
            <person name="Weissenberger G."/>
            <person name="Zhu Y."/>
            <person name="Hemphill L."/>
            <person name="Shang Y."/>
            <person name="Youmans B."/>
            <person name="Ayvaz T."/>
            <person name="Ross M."/>
            <person name="Santibanez J."/>
            <person name="Aqrawi P."/>
            <person name="Gross S."/>
            <person name="Joshi V."/>
            <person name="Fowler G."/>
            <person name="Nazareth L."/>
            <person name="Reid J."/>
            <person name="Worley K."/>
            <person name="Petrosino J."/>
            <person name="Highlander S."/>
            <person name="Gibbs R."/>
        </authorList>
    </citation>
    <scope>NUCLEOTIDE SEQUENCE [LARGE SCALE GENOMIC DNA]</scope>
    <source>
        <strain evidence="4 5">SK1087</strain>
    </source>
</reference>
<organism evidence="4 5">
    <name type="scientific">Streptococcus sanguinis SK1087</name>
    <dbReference type="NCBI Taxonomy" id="888824"/>
    <lineage>
        <taxon>Bacteria</taxon>
        <taxon>Bacillati</taxon>
        <taxon>Bacillota</taxon>
        <taxon>Bacilli</taxon>
        <taxon>Lactobacillales</taxon>
        <taxon>Streptococcaceae</taxon>
        <taxon>Streptococcus</taxon>
    </lineage>
</organism>
<evidence type="ECO:0000256" key="2">
    <source>
        <dbReference type="SAM" id="Coils"/>
    </source>
</evidence>
<dbReference type="InterPro" id="IPR006829">
    <property type="entry name" value="LXG_dom"/>
</dbReference>